<evidence type="ECO:0000313" key="2">
    <source>
        <dbReference type="EMBL" id="RFA16627.1"/>
    </source>
</evidence>
<organism evidence="2 3">
    <name type="scientific">Subtercola boreus</name>
    <dbReference type="NCBI Taxonomy" id="120213"/>
    <lineage>
        <taxon>Bacteria</taxon>
        <taxon>Bacillati</taxon>
        <taxon>Actinomycetota</taxon>
        <taxon>Actinomycetes</taxon>
        <taxon>Micrococcales</taxon>
        <taxon>Microbacteriaceae</taxon>
        <taxon>Subtercola</taxon>
    </lineage>
</organism>
<accession>A0A3E0W645</accession>
<feature type="transmembrane region" description="Helical" evidence="1">
    <location>
        <begin position="57"/>
        <end position="77"/>
    </location>
</feature>
<proteinExistence type="predicted"/>
<gene>
    <name evidence="2" type="ORF">B7R22_03930</name>
</gene>
<name>A0A3E0W645_9MICO</name>
<dbReference type="Proteomes" id="UP000256541">
    <property type="component" value="Unassembled WGS sequence"/>
</dbReference>
<evidence type="ECO:0000313" key="3">
    <source>
        <dbReference type="Proteomes" id="UP000256541"/>
    </source>
</evidence>
<feature type="transmembrane region" description="Helical" evidence="1">
    <location>
        <begin position="31"/>
        <end position="50"/>
    </location>
</feature>
<comment type="caution">
    <text evidence="2">The sequence shown here is derived from an EMBL/GenBank/DDBJ whole genome shotgun (WGS) entry which is preliminary data.</text>
</comment>
<feature type="transmembrane region" description="Helical" evidence="1">
    <location>
        <begin position="122"/>
        <end position="140"/>
    </location>
</feature>
<keyword evidence="1" id="KW-1133">Transmembrane helix</keyword>
<keyword evidence="1" id="KW-0472">Membrane</keyword>
<dbReference type="AlphaFoldDB" id="A0A3E0W645"/>
<dbReference type="EMBL" id="NBXB01000011">
    <property type="protein sequence ID" value="RFA16627.1"/>
    <property type="molecule type" value="Genomic_DNA"/>
</dbReference>
<evidence type="ECO:0000256" key="1">
    <source>
        <dbReference type="SAM" id="Phobius"/>
    </source>
</evidence>
<reference evidence="2 3" key="1">
    <citation type="submission" date="2017-04" db="EMBL/GenBank/DDBJ databases">
        <title>Comparative genome analysis of Subtercola boreus.</title>
        <authorList>
            <person name="Cho Y.-J."/>
            <person name="Cho A."/>
            <person name="Kim O.-S."/>
            <person name="Lee J.-I."/>
        </authorList>
    </citation>
    <scope>NUCLEOTIDE SEQUENCE [LARGE SCALE GENOMIC DNA]</scope>
    <source>
        <strain evidence="2 3">P27479</strain>
    </source>
</reference>
<sequence>MARTLRGLVAACFATFVAAFSHVAVGGTAPGIVGLALGIAFAVLACVALAGRTLSVLRISVAVGLSQLVFHLVFSLGGPSATTAVMSGHHGGAVSFVTDSSASLAGGGSVSMAGDALMQGHSWMWAAHAAAALLTVLALVRGESSVRGLIRSATLRLRMLVALPFAEPRPAGASVEGRILPEPSHLRDLGVFLGAMRHRGPPALIPAPA</sequence>
<protein>
    <submittedName>
        <fullName evidence="2">Uncharacterized protein</fullName>
    </submittedName>
</protein>
<keyword evidence="1" id="KW-0812">Transmembrane</keyword>